<accession>A0ABV0KNV6</accession>
<feature type="domain" description="Glycosyltransferase subfamily 4-like N-terminal" evidence="2">
    <location>
        <begin position="13"/>
        <end position="173"/>
    </location>
</feature>
<dbReference type="SUPFAM" id="SSF53756">
    <property type="entry name" value="UDP-Glycosyltransferase/glycogen phosphorylase"/>
    <property type="match status" value="1"/>
</dbReference>
<dbReference type="PANTHER" id="PTHR12526">
    <property type="entry name" value="GLYCOSYLTRANSFERASE"/>
    <property type="match status" value="1"/>
</dbReference>
<dbReference type="CDD" id="cd03811">
    <property type="entry name" value="GT4_GT28_WabH-like"/>
    <property type="match status" value="1"/>
</dbReference>
<keyword evidence="4" id="KW-1185">Reference proteome</keyword>
<evidence type="ECO:0000259" key="2">
    <source>
        <dbReference type="Pfam" id="PF13439"/>
    </source>
</evidence>
<dbReference type="Pfam" id="PF13439">
    <property type="entry name" value="Glyco_transf_4"/>
    <property type="match status" value="1"/>
</dbReference>
<dbReference type="Pfam" id="PF00534">
    <property type="entry name" value="Glycos_transf_1"/>
    <property type="match status" value="1"/>
</dbReference>
<dbReference type="InterPro" id="IPR001296">
    <property type="entry name" value="Glyco_trans_1"/>
</dbReference>
<dbReference type="Proteomes" id="UP001476950">
    <property type="component" value="Unassembled WGS sequence"/>
</dbReference>
<reference evidence="3 4" key="1">
    <citation type="submission" date="2022-04" db="EMBL/GenBank/DDBJ databases">
        <title>Positive selection, recombination, and allopatry shape intraspecific diversity of widespread and dominant cyanobacteria.</title>
        <authorList>
            <person name="Wei J."/>
            <person name="Shu W."/>
            <person name="Hu C."/>
        </authorList>
    </citation>
    <scope>NUCLEOTIDE SEQUENCE [LARGE SCALE GENOMIC DNA]</scope>
    <source>
        <strain evidence="3 4">AS-A4</strain>
    </source>
</reference>
<evidence type="ECO:0000259" key="1">
    <source>
        <dbReference type="Pfam" id="PF00534"/>
    </source>
</evidence>
<dbReference type="Gene3D" id="3.40.50.2000">
    <property type="entry name" value="Glycogen Phosphorylase B"/>
    <property type="match status" value="2"/>
</dbReference>
<dbReference type="RefSeq" id="WP_190446627.1">
    <property type="nucleotide sequence ID" value="NZ_JAMPLM010000024.1"/>
</dbReference>
<evidence type="ECO:0000313" key="3">
    <source>
        <dbReference type="EMBL" id="MEP1060926.1"/>
    </source>
</evidence>
<evidence type="ECO:0000313" key="4">
    <source>
        <dbReference type="Proteomes" id="UP001476950"/>
    </source>
</evidence>
<name>A0ABV0KNV6_9CYAN</name>
<dbReference type="InterPro" id="IPR028098">
    <property type="entry name" value="Glyco_trans_4-like_N"/>
</dbReference>
<comment type="caution">
    <text evidence="3">The sequence shown here is derived from an EMBL/GenBank/DDBJ whole genome shotgun (WGS) entry which is preliminary data.</text>
</comment>
<gene>
    <name evidence="3" type="ORF">NDI38_21055</name>
</gene>
<proteinExistence type="predicted"/>
<protein>
    <submittedName>
        <fullName evidence="3">Glycosyltransferase</fullName>
    </submittedName>
</protein>
<feature type="domain" description="Glycosyl transferase family 1" evidence="1">
    <location>
        <begin position="188"/>
        <end position="346"/>
    </location>
</feature>
<organism evidence="3 4">
    <name type="scientific">Stenomitos frigidus AS-A4</name>
    <dbReference type="NCBI Taxonomy" id="2933935"/>
    <lineage>
        <taxon>Bacteria</taxon>
        <taxon>Bacillati</taxon>
        <taxon>Cyanobacteriota</taxon>
        <taxon>Cyanophyceae</taxon>
        <taxon>Leptolyngbyales</taxon>
        <taxon>Leptolyngbyaceae</taxon>
        <taxon>Stenomitos</taxon>
    </lineage>
</organism>
<dbReference type="EMBL" id="JAMPLM010000024">
    <property type="protein sequence ID" value="MEP1060926.1"/>
    <property type="molecule type" value="Genomic_DNA"/>
</dbReference>
<sequence length="366" mass="40341">MKVSIFLMDLSGGGAERVMLNLAHGFLAEGKEVDLVLVKAEGPYLSQLSSKINLVKLKSSRLLFSLPALIRYLKQTKPSVLLSALEDTNIIALLAKKFSGVSSKIIVTVHNHLSCESRNATQLKRRMTPQLVKLFYPLADHTVAVSQGVADDLIHLGLDPKKVQAVFNPIVTAELRLKLQEELEHPWFQAGQPPVILGVGRLTRQKDFSTLIRAFAQLQQHMFVRLMILGEGEERVNLENLVQELGLSENVLFPGFVANPYAYMAKAEIVALSSAWEGFGNVLVEAMAAGTPVLATDCESGPAEILGHGKYGRLVPVGNPKEMAFAMADTLQDPLNREDLKKRAEEFTLEKAVAQYDKLLKSLYNL</sequence>